<sequence>MALQHLSAPSRATSPVPGGTAHSGVIHVNTRHTSRYTVVGNHLAQHRELSLLAIGLAVHIQSLPAGARISIKALAERFPEGETRIAAALRELEAHGYLERTRERLPSGRVVTRTVSHNQPGTCAEAAAPPARKAPARPAPQADVRPTPAPPADAPGLQVPDSGADLLADLRRHDPRLLLAERDIHRLAPAVAAWLERGAEPEAVTRTLAANLPSPLHHPAALLAHRLAVLLPPPLPVSPRTPCPDPFQTCEDCDRAFRGTGPGRCRDCRTDTLEAA</sequence>
<feature type="region of interest" description="Disordered" evidence="1">
    <location>
        <begin position="1"/>
        <end position="24"/>
    </location>
</feature>
<evidence type="ECO:0000313" key="2">
    <source>
        <dbReference type="EMBL" id="WUT84782.1"/>
    </source>
</evidence>
<dbReference type="InterPro" id="IPR036388">
    <property type="entry name" value="WH-like_DNA-bd_sf"/>
</dbReference>
<accession>A0ABZ1XN15</accession>
<evidence type="ECO:0000313" key="3">
    <source>
        <dbReference type="Proteomes" id="UP001432060"/>
    </source>
</evidence>
<organism evidence="2 3">
    <name type="scientific">Streptomyces melanogenes</name>
    <dbReference type="NCBI Taxonomy" id="67326"/>
    <lineage>
        <taxon>Bacteria</taxon>
        <taxon>Bacillati</taxon>
        <taxon>Actinomycetota</taxon>
        <taxon>Actinomycetes</taxon>
        <taxon>Kitasatosporales</taxon>
        <taxon>Streptomycetaceae</taxon>
        <taxon>Streptomyces</taxon>
    </lineage>
</organism>
<dbReference type="Gene3D" id="1.10.10.10">
    <property type="entry name" value="Winged helix-like DNA-binding domain superfamily/Winged helix DNA-binding domain"/>
    <property type="match status" value="1"/>
</dbReference>
<protein>
    <submittedName>
        <fullName evidence="2">Helix-turn-helix domain-containing protein</fullName>
    </submittedName>
</protein>
<dbReference type="Proteomes" id="UP001432060">
    <property type="component" value="Chromosome"/>
</dbReference>
<reference evidence="2" key="1">
    <citation type="submission" date="2022-10" db="EMBL/GenBank/DDBJ databases">
        <title>The complete genomes of actinobacterial strains from the NBC collection.</title>
        <authorList>
            <person name="Joergensen T.S."/>
            <person name="Alvarez Arevalo M."/>
            <person name="Sterndorff E.B."/>
            <person name="Faurdal D."/>
            <person name="Vuksanovic O."/>
            <person name="Mourched A.-S."/>
            <person name="Charusanti P."/>
            <person name="Shaw S."/>
            <person name="Blin K."/>
            <person name="Weber T."/>
        </authorList>
    </citation>
    <scope>NUCLEOTIDE SEQUENCE</scope>
    <source>
        <strain evidence="2">NBC_00668</strain>
    </source>
</reference>
<feature type="region of interest" description="Disordered" evidence="1">
    <location>
        <begin position="113"/>
        <end position="162"/>
    </location>
</feature>
<dbReference type="RefSeq" id="WP_329401276.1">
    <property type="nucleotide sequence ID" value="NZ_CP109019.1"/>
</dbReference>
<evidence type="ECO:0000256" key="1">
    <source>
        <dbReference type="SAM" id="MobiDB-lite"/>
    </source>
</evidence>
<proteinExistence type="predicted"/>
<feature type="compositionally biased region" description="Low complexity" evidence="1">
    <location>
        <begin position="124"/>
        <end position="133"/>
    </location>
</feature>
<dbReference type="EMBL" id="CP109019">
    <property type="protein sequence ID" value="WUT84782.1"/>
    <property type="molecule type" value="Genomic_DNA"/>
</dbReference>
<gene>
    <name evidence="2" type="ORF">OG515_22645</name>
</gene>
<name>A0ABZ1XN15_9ACTN</name>
<keyword evidence="3" id="KW-1185">Reference proteome</keyword>